<sequence>MSDNFVFIDNLYRSRLTLLDILEARGYEVTKYRKFSPVEATAAADSLPGLNFTVAKKDDETKVCQVRYEKAISRQKLDTFFNDIDDADSERTEVVVMLASAVSDAHHIVAFKQFAKLKASETGEKIRRKLRVSFFSIYMMVINPLTHVLVPKHEIVPEDQHKQLMESMYITAKSKFPEIKFHLDPIARCIGAIPGDIVKITRPSASSGESIMYRVCVP</sequence>
<organism evidence="3">
    <name type="scientific">viral metagenome</name>
    <dbReference type="NCBI Taxonomy" id="1070528"/>
    <lineage>
        <taxon>unclassified sequences</taxon>
        <taxon>metagenomes</taxon>
        <taxon>organismal metagenomes</taxon>
    </lineage>
</organism>
<dbReference type="GO" id="GO:0006366">
    <property type="term" value="P:transcription by RNA polymerase II"/>
    <property type="evidence" value="ECO:0007669"/>
    <property type="project" value="TreeGrafter"/>
</dbReference>
<accession>A0A6C0KS24</accession>
<feature type="domain" description="RNA polymerase subunit H/Rpb5 C-terminal" evidence="2">
    <location>
        <begin position="142"/>
        <end position="216"/>
    </location>
</feature>
<dbReference type="PANTHER" id="PTHR10535">
    <property type="entry name" value="DNA-DIRECTED RNA POLYMERASES I, II, AND III SUBUNIT RPABC1"/>
    <property type="match status" value="1"/>
</dbReference>
<dbReference type="GO" id="GO:0005736">
    <property type="term" value="C:RNA polymerase I complex"/>
    <property type="evidence" value="ECO:0007669"/>
    <property type="project" value="TreeGrafter"/>
</dbReference>
<dbReference type="PIRSF" id="PIRSF000747">
    <property type="entry name" value="RPB5"/>
    <property type="match status" value="1"/>
</dbReference>
<dbReference type="PANTHER" id="PTHR10535:SF0">
    <property type="entry name" value="DNA-DIRECTED RNA POLYMERASES I, II, AND III SUBUNIT RPABC1"/>
    <property type="match status" value="1"/>
</dbReference>
<proteinExistence type="predicted"/>
<dbReference type="GO" id="GO:0042797">
    <property type="term" value="P:tRNA transcription by RNA polymerase III"/>
    <property type="evidence" value="ECO:0007669"/>
    <property type="project" value="TreeGrafter"/>
</dbReference>
<dbReference type="InterPro" id="IPR014381">
    <property type="entry name" value="Arch_Rpo5/euc_Rpb5"/>
</dbReference>
<dbReference type="AlphaFoldDB" id="A0A6C0KS24"/>
<dbReference type="InterPro" id="IPR035913">
    <property type="entry name" value="RPB5-like_sf"/>
</dbReference>
<dbReference type="GO" id="GO:0003677">
    <property type="term" value="F:DNA binding"/>
    <property type="evidence" value="ECO:0007669"/>
    <property type="project" value="InterPro"/>
</dbReference>
<reference evidence="3" key="1">
    <citation type="journal article" date="2020" name="Nature">
        <title>Giant virus diversity and host interactions through global metagenomics.</title>
        <authorList>
            <person name="Schulz F."/>
            <person name="Roux S."/>
            <person name="Paez-Espino D."/>
            <person name="Jungbluth S."/>
            <person name="Walsh D.A."/>
            <person name="Denef V.J."/>
            <person name="McMahon K.D."/>
            <person name="Konstantinidis K.T."/>
            <person name="Eloe-Fadrosh E.A."/>
            <person name="Kyrpides N.C."/>
            <person name="Woyke T."/>
        </authorList>
    </citation>
    <scope>NUCLEOTIDE SEQUENCE</scope>
    <source>
        <strain evidence="3">GVMAG-S-3300013093-109</strain>
    </source>
</reference>
<dbReference type="GO" id="GO:0006362">
    <property type="term" value="P:transcription elongation by RNA polymerase I"/>
    <property type="evidence" value="ECO:0007669"/>
    <property type="project" value="TreeGrafter"/>
</dbReference>
<dbReference type="GO" id="GO:0003899">
    <property type="term" value="F:DNA-directed RNA polymerase activity"/>
    <property type="evidence" value="ECO:0007669"/>
    <property type="project" value="InterPro"/>
</dbReference>
<dbReference type="Pfam" id="PF01191">
    <property type="entry name" value="RNA_pol_Rpb5_C"/>
    <property type="match status" value="1"/>
</dbReference>
<dbReference type="SUPFAM" id="SSF55287">
    <property type="entry name" value="RPB5-like RNA polymerase subunit"/>
    <property type="match status" value="1"/>
</dbReference>
<keyword evidence="1" id="KW-0804">Transcription</keyword>
<evidence type="ECO:0000313" key="3">
    <source>
        <dbReference type="EMBL" id="QHU20399.1"/>
    </source>
</evidence>
<evidence type="ECO:0000259" key="2">
    <source>
        <dbReference type="Pfam" id="PF01191"/>
    </source>
</evidence>
<dbReference type="EMBL" id="MN740968">
    <property type="protein sequence ID" value="QHU20399.1"/>
    <property type="molecule type" value="Genomic_DNA"/>
</dbReference>
<name>A0A6C0KS24_9ZZZZ</name>
<dbReference type="GO" id="GO:0005666">
    <property type="term" value="C:RNA polymerase III complex"/>
    <property type="evidence" value="ECO:0007669"/>
    <property type="project" value="TreeGrafter"/>
</dbReference>
<dbReference type="GO" id="GO:0005665">
    <property type="term" value="C:RNA polymerase II, core complex"/>
    <property type="evidence" value="ECO:0007669"/>
    <property type="project" value="TreeGrafter"/>
</dbReference>
<dbReference type="Gene3D" id="3.90.940.20">
    <property type="entry name" value="RPB5-like RNA polymerase subunit"/>
    <property type="match status" value="1"/>
</dbReference>
<protein>
    <recommendedName>
        <fullName evidence="2">RNA polymerase subunit H/Rpb5 C-terminal domain-containing protein</fullName>
    </recommendedName>
</protein>
<dbReference type="InterPro" id="IPR000783">
    <property type="entry name" value="RNA_pol_subH/Rpb5_C"/>
</dbReference>
<evidence type="ECO:0000256" key="1">
    <source>
        <dbReference type="ARBA" id="ARBA00023163"/>
    </source>
</evidence>